<feature type="signal peptide" evidence="8">
    <location>
        <begin position="1"/>
        <end position="19"/>
    </location>
</feature>
<evidence type="ECO:0000256" key="8">
    <source>
        <dbReference type="SAM" id="SignalP"/>
    </source>
</evidence>
<reference evidence="9 10" key="1">
    <citation type="journal article" date="2024" name="Commun. Biol.">
        <title>Comparative genomic analysis of thermophilic fungi reveals convergent evolutionary adaptations and gene losses.</title>
        <authorList>
            <person name="Steindorff A.S."/>
            <person name="Aguilar-Pontes M.V."/>
            <person name="Robinson A.J."/>
            <person name="Andreopoulos B."/>
            <person name="LaButti K."/>
            <person name="Kuo A."/>
            <person name="Mondo S."/>
            <person name="Riley R."/>
            <person name="Otillar R."/>
            <person name="Haridas S."/>
            <person name="Lipzen A."/>
            <person name="Grimwood J."/>
            <person name="Schmutz J."/>
            <person name="Clum A."/>
            <person name="Reid I.D."/>
            <person name="Moisan M.C."/>
            <person name="Butler G."/>
            <person name="Nguyen T.T.M."/>
            <person name="Dewar K."/>
            <person name="Conant G."/>
            <person name="Drula E."/>
            <person name="Henrissat B."/>
            <person name="Hansel C."/>
            <person name="Singer S."/>
            <person name="Hutchinson M.I."/>
            <person name="de Vries R.P."/>
            <person name="Natvig D.O."/>
            <person name="Powell A.J."/>
            <person name="Tsang A."/>
            <person name="Grigoriev I.V."/>
        </authorList>
    </citation>
    <scope>NUCLEOTIDE SEQUENCE [LARGE SCALE GENOMIC DNA]</scope>
    <source>
        <strain evidence="9 10">CBS 494.80</strain>
    </source>
</reference>
<evidence type="ECO:0000256" key="5">
    <source>
        <dbReference type="ARBA" id="ARBA00023180"/>
    </source>
</evidence>
<evidence type="ECO:0000256" key="4">
    <source>
        <dbReference type="ARBA" id="ARBA00022729"/>
    </source>
</evidence>
<evidence type="ECO:0000256" key="3">
    <source>
        <dbReference type="ARBA" id="ARBA00022525"/>
    </source>
</evidence>
<protein>
    <recommendedName>
        <fullName evidence="11">Receptor L-domain domain-containing protein</fullName>
    </recommendedName>
</protein>
<dbReference type="InterPro" id="IPR051648">
    <property type="entry name" value="CWI-Assembly_Regulator"/>
</dbReference>
<comment type="subcellular location">
    <subcellularLocation>
        <location evidence="1">Secreted</location>
        <location evidence="1">Cell wall</location>
    </subcellularLocation>
</comment>
<keyword evidence="10" id="KW-1185">Reference proteome</keyword>
<dbReference type="EMBL" id="JAZHXI010000025">
    <property type="protein sequence ID" value="KAL2059940.1"/>
    <property type="molecule type" value="Genomic_DNA"/>
</dbReference>
<feature type="chain" id="PRO_5046303083" description="Receptor L-domain domain-containing protein" evidence="8">
    <location>
        <begin position="20"/>
        <end position="543"/>
    </location>
</feature>
<evidence type="ECO:0000313" key="10">
    <source>
        <dbReference type="Proteomes" id="UP001595075"/>
    </source>
</evidence>
<feature type="region of interest" description="Disordered" evidence="6">
    <location>
        <begin position="437"/>
        <end position="543"/>
    </location>
</feature>
<comment type="caution">
    <text evidence="9">The sequence shown here is derived from an EMBL/GenBank/DDBJ whole genome shotgun (WGS) entry which is preliminary data.</text>
</comment>
<keyword evidence="4 8" id="KW-0732">Signal</keyword>
<organism evidence="9 10">
    <name type="scientific">Oculimacula yallundae</name>
    <dbReference type="NCBI Taxonomy" id="86028"/>
    <lineage>
        <taxon>Eukaryota</taxon>
        <taxon>Fungi</taxon>
        <taxon>Dikarya</taxon>
        <taxon>Ascomycota</taxon>
        <taxon>Pezizomycotina</taxon>
        <taxon>Leotiomycetes</taxon>
        <taxon>Helotiales</taxon>
        <taxon>Ploettnerulaceae</taxon>
        <taxon>Oculimacula</taxon>
    </lineage>
</organism>
<proteinExistence type="predicted"/>
<keyword evidence="7" id="KW-0812">Transmembrane</keyword>
<dbReference type="SUPFAM" id="SSF52058">
    <property type="entry name" value="L domain-like"/>
    <property type="match status" value="2"/>
</dbReference>
<keyword evidence="7" id="KW-1133">Transmembrane helix</keyword>
<gene>
    <name evidence="9" type="ORF">VTL71DRAFT_10095</name>
</gene>
<evidence type="ECO:0000313" key="9">
    <source>
        <dbReference type="EMBL" id="KAL2059940.1"/>
    </source>
</evidence>
<evidence type="ECO:0000256" key="2">
    <source>
        <dbReference type="ARBA" id="ARBA00022512"/>
    </source>
</evidence>
<dbReference type="Gene3D" id="3.80.20.20">
    <property type="entry name" value="Receptor L-domain"/>
    <property type="match status" value="2"/>
</dbReference>
<evidence type="ECO:0000256" key="1">
    <source>
        <dbReference type="ARBA" id="ARBA00004191"/>
    </source>
</evidence>
<feature type="transmembrane region" description="Helical" evidence="7">
    <location>
        <begin position="389"/>
        <end position="412"/>
    </location>
</feature>
<evidence type="ECO:0000256" key="7">
    <source>
        <dbReference type="SAM" id="Phobius"/>
    </source>
</evidence>
<feature type="compositionally biased region" description="Polar residues" evidence="6">
    <location>
        <begin position="472"/>
        <end position="483"/>
    </location>
</feature>
<name>A0ABR4BQI0_9HELO</name>
<keyword evidence="2" id="KW-0134">Cell wall</keyword>
<evidence type="ECO:0000256" key="6">
    <source>
        <dbReference type="SAM" id="MobiDB-lite"/>
    </source>
</evidence>
<dbReference type="Proteomes" id="UP001595075">
    <property type="component" value="Unassembled WGS sequence"/>
</dbReference>
<dbReference type="PANTHER" id="PTHR31018:SF3">
    <property type="entry name" value="RECEPTOR PROTEIN-TYROSINE KINASE"/>
    <property type="match status" value="1"/>
</dbReference>
<sequence length="543" mass="58644">MGLLFKLVCCYFMIERAVAQDTTNPCVPSFAGDLGIYIRNQTEVERILGCTTITGNLEIFTKDTVTLPNLKLVEGDLRFGDRVLDRRQLEPLPSLNQSFILPSLEQVTGSLNIESSTLRNLALPVLARANSIIIQASILQSWIKANSLEFGYLTVDKHNISSLSFENLNNVTSVIVNFVAEGSLYLNGTMGNDPERAGVRVKGAGNSSFTSDLQNTNATSFNLRGFTNIAINTENLGTLSIADTPGLESIHLPSLVRMTGNSTGGRGIFITDNEDLKEVSFPKLNSIDGELRVIGNERLTEFGEGFSSLESISFYLALIGNFTSFHFPKPVTVGKTTMISSSVNTFNCNTISESFVNGTVVNCSPYTPPPTISPPEKHSKDTLSKGVKIGLSVAIAVLFILSFFLGCGFCLLRSHRNGDGTGRLAIIASKLARLLGKENSHNKPPPYPLGDYPRGAHGGRAGEDPPSYEARPSSTATTVVPNSRSREVSRLETGTGLGRSLTGDRGRERSVSPMSAVSVERPSDAYQPPQGNARVSLPPDYRP</sequence>
<keyword evidence="3" id="KW-0964">Secreted</keyword>
<dbReference type="InterPro" id="IPR036941">
    <property type="entry name" value="Rcpt_L-dom_sf"/>
</dbReference>
<evidence type="ECO:0008006" key="11">
    <source>
        <dbReference type="Google" id="ProtNLM"/>
    </source>
</evidence>
<accession>A0ABR4BQI0</accession>
<keyword evidence="7" id="KW-0472">Membrane</keyword>
<dbReference type="PANTHER" id="PTHR31018">
    <property type="entry name" value="SPORULATION-SPECIFIC PROTEIN-RELATED"/>
    <property type="match status" value="1"/>
</dbReference>
<keyword evidence="5" id="KW-0325">Glycoprotein</keyword>